<evidence type="ECO:0000313" key="2">
    <source>
        <dbReference type="Proteomes" id="UP000467164"/>
    </source>
</evidence>
<protein>
    <submittedName>
        <fullName evidence="1">Uncharacterized protein</fullName>
    </submittedName>
</protein>
<keyword evidence="2" id="KW-1185">Reference proteome</keyword>
<dbReference type="AlphaFoldDB" id="A0A7I7LC22"/>
<proteinExistence type="predicted"/>
<reference evidence="1 2" key="1">
    <citation type="journal article" date="2019" name="Emerg. Microbes Infect.">
        <title>Comprehensive subspecies identification of 175 nontuberculous mycobacteria species based on 7547 genomic profiles.</title>
        <authorList>
            <person name="Matsumoto Y."/>
            <person name="Kinjo T."/>
            <person name="Motooka D."/>
            <person name="Nabeya D."/>
            <person name="Jung N."/>
            <person name="Uechi K."/>
            <person name="Horii T."/>
            <person name="Iida T."/>
            <person name="Fujita J."/>
            <person name="Nakamura S."/>
        </authorList>
    </citation>
    <scope>NUCLEOTIDE SEQUENCE [LARGE SCALE GENOMIC DNA]</scope>
    <source>
        <strain evidence="1 2">JCM 12657</strain>
    </source>
</reference>
<evidence type="ECO:0000313" key="1">
    <source>
        <dbReference type="EMBL" id="BBX56959.1"/>
    </source>
</evidence>
<gene>
    <name evidence="1" type="ORF">MSHO_23040</name>
</gene>
<accession>A0A7I7LC22</accession>
<name>A0A7I7LC22_9MYCO</name>
<sequence length="111" mass="11887">MANVDWVIVGAGPSLTDITAAVQAATGSELVDGVLRIADDERASLRVYPGPAIDGGGHVVRIRYAGGPYQLQHDLARTVYDALVEGTDWDLVLDSDELEDIVATRIRSTPR</sequence>
<dbReference type="RefSeq" id="WP_198967280.1">
    <property type="nucleotide sequence ID" value="NZ_AP022572.1"/>
</dbReference>
<dbReference type="EMBL" id="AP022572">
    <property type="protein sequence ID" value="BBX56959.1"/>
    <property type="molecule type" value="Genomic_DNA"/>
</dbReference>
<dbReference type="KEGG" id="msho:MSHO_23040"/>
<dbReference type="Proteomes" id="UP000467164">
    <property type="component" value="Chromosome"/>
</dbReference>
<organism evidence="1 2">
    <name type="scientific">Mycobacterium shottsii</name>
    <dbReference type="NCBI Taxonomy" id="133549"/>
    <lineage>
        <taxon>Bacteria</taxon>
        <taxon>Bacillati</taxon>
        <taxon>Actinomycetota</taxon>
        <taxon>Actinomycetes</taxon>
        <taxon>Mycobacteriales</taxon>
        <taxon>Mycobacteriaceae</taxon>
        <taxon>Mycobacterium</taxon>
        <taxon>Mycobacterium ulcerans group</taxon>
    </lineage>
</organism>